<gene>
    <name evidence="3" type="ORF">J7I42_11950</name>
</gene>
<dbReference type="SUPFAM" id="SSF52266">
    <property type="entry name" value="SGNH hydrolase"/>
    <property type="match status" value="1"/>
</dbReference>
<evidence type="ECO:0000259" key="2">
    <source>
        <dbReference type="Pfam" id="PF13472"/>
    </source>
</evidence>
<evidence type="ECO:0000313" key="3">
    <source>
        <dbReference type="EMBL" id="MBO9200982.1"/>
    </source>
</evidence>
<dbReference type="PROSITE" id="PS51257">
    <property type="entry name" value="PROKAR_LIPOPROTEIN"/>
    <property type="match status" value="1"/>
</dbReference>
<evidence type="ECO:0000313" key="4">
    <source>
        <dbReference type="Proteomes" id="UP000677244"/>
    </source>
</evidence>
<dbReference type="CDD" id="cd01822">
    <property type="entry name" value="Lysophospholipase_L1_like"/>
    <property type="match status" value="1"/>
</dbReference>
<dbReference type="Gene3D" id="3.40.50.1110">
    <property type="entry name" value="SGNH hydrolase"/>
    <property type="match status" value="1"/>
</dbReference>
<accession>A0ABS3YTT3</accession>
<dbReference type="InterPro" id="IPR051532">
    <property type="entry name" value="Ester_Hydrolysis_Enzymes"/>
</dbReference>
<protein>
    <submittedName>
        <fullName evidence="3">Arylesterase</fullName>
    </submittedName>
</protein>
<dbReference type="PANTHER" id="PTHR30383:SF5">
    <property type="entry name" value="SGNH HYDROLASE-TYPE ESTERASE DOMAIN-CONTAINING PROTEIN"/>
    <property type="match status" value="1"/>
</dbReference>
<feature type="region of interest" description="Disordered" evidence="1">
    <location>
        <begin position="29"/>
        <end position="50"/>
    </location>
</feature>
<dbReference type="Proteomes" id="UP000677244">
    <property type="component" value="Unassembled WGS sequence"/>
</dbReference>
<feature type="compositionally biased region" description="Basic and acidic residues" evidence="1">
    <location>
        <begin position="30"/>
        <end position="50"/>
    </location>
</feature>
<dbReference type="Pfam" id="PF13472">
    <property type="entry name" value="Lipase_GDSL_2"/>
    <property type="match status" value="1"/>
</dbReference>
<dbReference type="PANTHER" id="PTHR30383">
    <property type="entry name" value="THIOESTERASE 1/PROTEASE 1/LYSOPHOSPHOLIPASE L1"/>
    <property type="match status" value="1"/>
</dbReference>
<name>A0ABS3YTT3_9BACT</name>
<organism evidence="3 4">
    <name type="scientific">Niastella soli</name>
    <dbReference type="NCBI Taxonomy" id="2821487"/>
    <lineage>
        <taxon>Bacteria</taxon>
        <taxon>Pseudomonadati</taxon>
        <taxon>Bacteroidota</taxon>
        <taxon>Chitinophagia</taxon>
        <taxon>Chitinophagales</taxon>
        <taxon>Chitinophagaceae</taxon>
        <taxon>Niastella</taxon>
    </lineage>
</organism>
<dbReference type="EMBL" id="JAGHKO010000001">
    <property type="protein sequence ID" value="MBO9200982.1"/>
    <property type="molecule type" value="Genomic_DNA"/>
</dbReference>
<dbReference type="InterPro" id="IPR013830">
    <property type="entry name" value="SGNH_hydro"/>
</dbReference>
<keyword evidence="4" id="KW-1185">Reference proteome</keyword>
<dbReference type="InterPro" id="IPR036514">
    <property type="entry name" value="SGNH_hydro_sf"/>
</dbReference>
<reference evidence="3 4" key="1">
    <citation type="submission" date="2021-03" db="EMBL/GenBank/DDBJ databases">
        <title>Assistant Professor.</title>
        <authorList>
            <person name="Huq M.A."/>
        </authorList>
    </citation>
    <scope>NUCLEOTIDE SEQUENCE [LARGE SCALE GENOMIC DNA]</scope>
    <source>
        <strain evidence="3 4">MAH-29</strain>
    </source>
</reference>
<evidence type="ECO:0000256" key="1">
    <source>
        <dbReference type="SAM" id="MobiDB-lite"/>
    </source>
</evidence>
<comment type="caution">
    <text evidence="3">The sequence shown here is derived from an EMBL/GenBank/DDBJ whole genome shotgun (WGS) entry which is preliminary data.</text>
</comment>
<proteinExistence type="predicted"/>
<feature type="domain" description="SGNH hydrolase-type esterase" evidence="2">
    <location>
        <begin position="59"/>
        <end position="222"/>
    </location>
</feature>
<sequence>MKKFNGIYMSGKYLIVGILLLSVLGSCGNNEDKTSNSNKQKREQLPREAGKEKAKTIVFFGNSLTAGYGVDPSEAFPALVQEKIDSLELPYKVINSGLSGETTAGGKSRIDWILRQPVDIFVLELGGNDGLRGIPVAETAKNLQAIIDRVREKYPNVKIILAGMQVPPNMGRNYASAFRVAFQQLAANNHVDLIPFLLENVGGISHLNQADGIHPNPQGHKIVAGNVWRVLQGLL</sequence>
<dbReference type="RefSeq" id="WP_209139014.1">
    <property type="nucleotide sequence ID" value="NZ_JAGHKO010000001.1"/>
</dbReference>